<keyword evidence="3" id="KW-1185">Reference proteome</keyword>
<gene>
    <name evidence="2" type="ORF">GCM10010226_58670</name>
</gene>
<organism evidence="2 3">
    <name type="scientific">Streptomyces phaeofaciens</name>
    <dbReference type="NCBI Taxonomy" id="68254"/>
    <lineage>
        <taxon>Bacteria</taxon>
        <taxon>Bacillati</taxon>
        <taxon>Actinomycetota</taxon>
        <taxon>Actinomycetes</taxon>
        <taxon>Kitasatosporales</taxon>
        <taxon>Streptomycetaceae</taxon>
        <taxon>Streptomyces</taxon>
    </lineage>
</organism>
<feature type="region of interest" description="Disordered" evidence="1">
    <location>
        <begin position="1"/>
        <end position="78"/>
    </location>
</feature>
<evidence type="ECO:0000313" key="2">
    <source>
        <dbReference type="EMBL" id="GGT72869.1"/>
    </source>
</evidence>
<proteinExistence type="predicted"/>
<evidence type="ECO:0000313" key="3">
    <source>
        <dbReference type="Proteomes" id="UP000646776"/>
    </source>
</evidence>
<accession>A0A918HK02</accession>
<feature type="compositionally biased region" description="Low complexity" evidence="1">
    <location>
        <begin position="1"/>
        <end position="12"/>
    </location>
</feature>
<dbReference type="EMBL" id="BMSA01000019">
    <property type="protein sequence ID" value="GGT72869.1"/>
    <property type="molecule type" value="Genomic_DNA"/>
</dbReference>
<dbReference type="AlphaFoldDB" id="A0A918HK02"/>
<comment type="caution">
    <text evidence="2">The sequence shown here is derived from an EMBL/GenBank/DDBJ whole genome shotgun (WGS) entry which is preliminary data.</text>
</comment>
<evidence type="ECO:0000256" key="1">
    <source>
        <dbReference type="SAM" id="MobiDB-lite"/>
    </source>
</evidence>
<dbReference type="Proteomes" id="UP000646776">
    <property type="component" value="Unassembled WGS sequence"/>
</dbReference>
<sequence>MNGTARGPLPRAAARRRAGDRTAPGDPSSQVTERLPVTRPHTATYVTGPLPATASARPSFTSRRRWASASETAMFLDP</sequence>
<name>A0A918HK02_9ACTN</name>
<protein>
    <submittedName>
        <fullName evidence="2">Uncharacterized protein</fullName>
    </submittedName>
</protein>
<reference evidence="2" key="2">
    <citation type="submission" date="2020-09" db="EMBL/GenBank/DDBJ databases">
        <authorList>
            <person name="Sun Q."/>
            <person name="Ohkuma M."/>
        </authorList>
    </citation>
    <scope>NUCLEOTIDE SEQUENCE</scope>
    <source>
        <strain evidence="2">JCM 4125</strain>
    </source>
</reference>
<reference evidence="2" key="1">
    <citation type="journal article" date="2014" name="Int. J. Syst. Evol. Microbiol.">
        <title>Complete genome sequence of Corynebacterium casei LMG S-19264T (=DSM 44701T), isolated from a smear-ripened cheese.</title>
        <authorList>
            <consortium name="US DOE Joint Genome Institute (JGI-PGF)"/>
            <person name="Walter F."/>
            <person name="Albersmeier A."/>
            <person name="Kalinowski J."/>
            <person name="Ruckert C."/>
        </authorList>
    </citation>
    <scope>NUCLEOTIDE SEQUENCE</scope>
    <source>
        <strain evidence="2">JCM 4125</strain>
    </source>
</reference>